<keyword evidence="4" id="KW-1185">Reference proteome</keyword>
<feature type="compositionally biased region" description="Polar residues" evidence="1">
    <location>
        <begin position="821"/>
        <end position="846"/>
    </location>
</feature>
<feature type="region of interest" description="Disordered" evidence="1">
    <location>
        <begin position="550"/>
        <end position="592"/>
    </location>
</feature>
<organism evidence="3 4">
    <name type="scientific">Discina gigas</name>
    <dbReference type="NCBI Taxonomy" id="1032678"/>
    <lineage>
        <taxon>Eukaryota</taxon>
        <taxon>Fungi</taxon>
        <taxon>Dikarya</taxon>
        <taxon>Ascomycota</taxon>
        <taxon>Pezizomycotina</taxon>
        <taxon>Pezizomycetes</taxon>
        <taxon>Pezizales</taxon>
        <taxon>Discinaceae</taxon>
        <taxon>Discina</taxon>
    </lineage>
</organism>
<dbReference type="InterPro" id="IPR057214">
    <property type="entry name" value="DUF7892"/>
</dbReference>
<evidence type="ECO:0000259" key="2">
    <source>
        <dbReference type="Pfam" id="PF25422"/>
    </source>
</evidence>
<feature type="region of interest" description="Disordered" evidence="1">
    <location>
        <begin position="817"/>
        <end position="868"/>
    </location>
</feature>
<accession>A0ABR3GWL5</accession>
<protein>
    <recommendedName>
        <fullName evidence="2">DUF7892 domain-containing protein</fullName>
    </recommendedName>
</protein>
<feature type="region of interest" description="Disordered" evidence="1">
    <location>
        <begin position="672"/>
        <end position="719"/>
    </location>
</feature>
<name>A0ABR3GWL5_9PEZI</name>
<feature type="region of interest" description="Disordered" evidence="1">
    <location>
        <begin position="770"/>
        <end position="792"/>
    </location>
</feature>
<proteinExistence type="predicted"/>
<dbReference type="EMBL" id="JBBBZM010000004">
    <property type="protein sequence ID" value="KAL0640282.1"/>
    <property type="molecule type" value="Genomic_DNA"/>
</dbReference>
<sequence>MPSPLHVMLQLDTPANPVLVPMTRTPQDVTDVKAKRYSDIESCCLQLVPALEPGLLPHLPVFQAAAEIALPLDQHTWGNLKVKLLEQLPDTKEQEDFKRAEWHILQQHLQDCKALEQKQKESKERKEKEWDDFQIPVRQKLGVYADEVINRWVGSITKENAPHFAADVLYHCRRRFYDENPYSTDDPHHLTPLDTTTRVGQATLEVPTTRRLTLENMKFVFDNRIRPSTDRFGKELFLCSGCEYNPRFYAFEGVIQHYAAKHTSQLSVGPIVVHWKADWPAKPPFNPDPMVAGMVAYMTSAAPSSSQTKTNFQRQSCPSFHRTILHQPPSQYRSTISAAYNSTSYTGYVPPSRYQQMQHGIIQPHTLTYPTYLEQIAKDAREAWFQLSGIKDLPPSVRIHYVISKTLASFQAIFSCEPPLTVFIESLREYASLKPVKNANGLLCQECYRNPPPPASDGISRVGRMFTFSALLQHFQTMHIARNRATLKPDWKTDMVKLPETRIIGMIRQAQGMDEEKYKLLNGVFALAFSLPLPGESFNKVINRASYVPTPEDRVDRPTIPKSMNLPEQKGMASCPPSKARKKKKSVKSSGLTNPYPLISHVNFRTIEPYIRQQTNNFPGISSADARPNDSIHHRALVPLAATTDHSHQNPQTVLDHQYLGRPIDPRYSYLEPSPIKIRDNSDRSIGPATIGLENCDYPPAPPEPSRRQKPAQLCPASDKPTMNAAERFLENFLRNTSDEQTPEFKGSDKRAMSKSPRIPRQIFKFSPLQSASPEYQEHRTEYSPKPGIDSRYGSEIGANFNRSREYSHEIIPLPLGTDQYDYSQSKPNEITPNDGSMSKYPSTGLQRDDGRARSPGCTHDNRSHRQPSINLIEKYNNHSYLRKDNTHSDKQYPPPLSNDSYHMKGTYWPPGPPVVYPRADEVQGYSASAPTFASPILTLLTTSIASSRDSGQAQIQEPTSDYTLFAARYDVLYIGFGSTISGLWYWGGLP</sequence>
<reference evidence="3 4" key="1">
    <citation type="submission" date="2024-02" db="EMBL/GenBank/DDBJ databases">
        <title>Discinaceae phylogenomics.</title>
        <authorList>
            <person name="Dirks A.C."/>
            <person name="James T.Y."/>
        </authorList>
    </citation>
    <scope>NUCLEOTIDE SEQUENCE [LARGE SCALE GENOMIC DNA]</scope>
    <source>
        <strain evidence="3 4">ACD0624</strain>
    </source>
</reference>
<feature type="domain" description="DUF7892" evidence="2">
    <location>
        <begin position="368"/>
        <end position="522"/>
    </location>
</feature>
<comment type="caution">
    <text evidence="3">The sequence shown here is derived from an EMBL/GenBank/DDBJ whole genome shotgun (WGS) entry which is preliminary data.</text>
</comment>
<evidence type="ECO:0000313" key="3">
    <source>
        <dbReference type="EMBL" id="KAL0640282.1"/>
    </source>
</evidence>
<dbReference type="Pfam" id="PF25422">
    <property type="entry name" value="DUF7892"/>
    <property type="match status" value="1"/>
</dbReference>
<dbReference type="Proteomes" id="UP001447188">
    <property type="component" value="Unassembled WGS sequence"/>
</dbReference>
<gene>
    <name evidence="3" type="ORF">Q9L58_000562</name>
</gene>
<feature type="region of interest" description="Disordered" evidence="1">
    <location>
        <begin position="737"/>
        <end position="756"/>
    </location>
</feature>
<evidence type="ECO:0000256" key="1">
    <source>
        <dbReference type="SAM" id="MobiDB-lite"/>
    </source>
</evidence>
<evidence type="ECO:0000313" key="4">
    <source>
        <dbReference type="Proteomes" id="UP001447188"/>
    </source>
</evidence>